<dbReference type="SMART" id="SM00325">
    <property type="entry name" value="RhoGEF"/>
    <property type="match status" value="1"/>
</dbReference>
<keyword evidence="5" id="KW-0479">Metal-binding</keyword>
<gene>
    <name evidence="13 14" type="primary">arhgef18a</name>
</gene>
<dbReference type="GO" id="GO:0005886">
    <property type="term" value="C:plasma membrane"/>
    <property type="evidence" value="ECO:0007669"/>
    <property type="project" value="TreeGrafter"/>
</dbReference>
<dbReference type="RefSeq" id="XP_031415902.1">
    <property type="nucleotide sequence ID" value="XM_031560042.2"/>
</dbReference>
<dbReference type="KEGG" id="char:105889447"/>
<keyword evidence="6" id="KW-0863">Zinc-finger</keyword>
<feature type="compositionally biased region" description="Basic and acidic residues" evidence="9">
    <location>
        <begin position="647"/>
        <end position="656"/>
    </location>
</feature>
<evidence type="ECO:0000256" key="2">
    <source>
        <dbReference type="ARBA" id="ARBA00022490"/>
    </source>
</evidence>
<dbReference type="CDD" id="cd00160">
    <property type="entry name" value="RhoGEF"/>
    <property type="match status" value="1"/>
</dbReference>
<feature type="region of interest" description="Disordered" evidence="9">
    <location>
        <begin position="886"/>
        <end position="956"/>
    </location>
</feature>
<dbReference type="CTD" id="407987"/>
<feature type="region of interest" description="Disordered" evidence="9">
    <location>
        <begin position="546"/>
        <end position="581"/>
    </location>
</feature>
<dbReference type="GO" id="GO:0035023">
    <property type="term" value="P:regulation of Rho protein signal transduction"/>
    <property type="evidence" value="ECO:0007669"/>
    <property type="project" value="TreeGrafter"/>
</dbReference>
<evidence type="ECO:0000259" key="10">
    <source>
        <dbReference type="PROSITE" id="PS50003"/>
    </source>
</evidence>
<feature type="region of interest" description="Disordered" evidence="9">
    <location>
        <begin position="856"/>
        <end position="875"/>
    </location>
</feature>
<feature type="compositionally biased region" description="Basic and acidic residues" evidence="9">
    <location>
        <begin position="727"/>
        <end position="745"/>
    </location>
</feature>
<evidence type="ECO:0000256" key="3">
    <source>
        <dbReference type="ARBA" id="ARBA00022553"/>
    </source>
</evidence>
<evidence type="ECO:0000256" key="8">
    <source>
        <dbReference type="ARBA" id="ARBA00023054"/>
    </source>
</evidence>
<dbReference type="RefSeq" id="XP_031415901.1">
    <property type="nucleotide sequence ID" value="XM_031560041.2"/>
</dbReference>
<dbReference type="Gene3D" id="2.30.29.30">
    <property type="entry name" value="Pleckstrin-homology domain (PH domain)/Phosphotyrosine-binding domain (PTB)"/>
    <property type="match status" value="1"/>
</dbReference>
<keyword evidence="7" id="KW-0862">Zinc</keyword>
<evidence type="ECO:0000256" key="4">
    <source>
        <dbReference type="ARBA" id="ARBA00022658"/>
    </source>
</evidence>
<dbReference type="InterPro" id="IPR011993">
    <property type="entry name" value="PH-like_dom_sf"/>
</dbReference>
<evidence type="ECO:0000313" key="14">
    <source>
        <dbReference type="RefSeq" id="XP_031415902.1"/>
    </source>
</evidence>
<dbReference type="GO" id="GO:0005737">
    <property type="term" value="C:cytoplasm"/>
    <property type="evidence" value="ECO:0007669"/>
    <property type="project" value="UniProtKB-SubCell"/>
</dbReference>
<dbReference type="PROSITE" id="PS50010">
    <property type="entry name" value="DH_2"/>
    <property type="match status" value="1"/>
</dbReference>
<proteinExistence type="predicted"/>
<feature type="domain" description="DH" evidence="11">
    <location>
        <begin position="67"/>
        <end position="264"/>
    </location>
</feature>
<dbReference type="GeneTree" id="ENSGT00940000157375"/>
<dbReference type="PANTHER" id="PTHR13944">
    <property type="entry name" value="AGAP007712-PA"/>
    <property type="match status" value="1"/>
</dbReference>
<dbReference type="InterPro" id="IPR035899">
    <property type="entry name" value="DBL_dom_sf"/>
</dbReference>
<evidence type="ECO:0000259" key="11">
    <source>
        <dbReference type="PROSITE" id="PS50010"/>
    </source>
</evidence>
<keyword evidence="3" id="KW-0597">Phosphoprotein</keyword>
<keyword evidence="4" id="KW-0344">Guanine-nucleotide releasing factor</keyword>
<comment type="subcellular location">
    <subcellularLocation>
        <location evidence="1">Cytoplasm</location>
    </subcellularLocation>
</comment>
<dbReference type="InterPro" id="IPR041020">
    <property type="entry name" value="PH_16"/>
</dbReference>
<feature type="compositionally biased region" description="Basic residues" evidence="9">
    <location>
        <begin position="917"/>
        <end position="930"/>
    </location>
</feature>
<dbReference type="AlphaFoldDB" id="A0A6P8EYE7"/>
<dbReference type="Gene3D" id="1.20.900.10">
    <property type="entry name" value="Dbl homology (DH) domain"/>
    <property type="match status" value="1"/>
</dbReference>
<dbReference type="PROSITE" id="PS50003">
    <property type="entry name" value="PH_DOMAIN"/>
    <property type="match status" value="1"/>
</dbReference>
<feature type="region of interest" description="Disordered" evidence="9">
    <location>
        <begin position="727"/>
        <end position="761"/>
    </location>
</feature>
<accession>A0A6P8EYE7</accession>
<keyword evidence="2" id="KW-0963">Cytoplasm</keyword>
<dbReference type="Proteomes" id="UP000515152">
    <property type="component" value="Chromosome 22"/>
</dbReference>
<feature type="compositionally biased region" description="Basic and acidic residues" evidence="9">
    <location>
        <begin position="666"/>
        <end position="682"/>
    </location>
</feature>
<evidence type="ECO:0000256" key="6">
    <source>
        <dbReference type="ARBA" id="ARBA00022771"/>
    </source>
</evidence>
<dbReference type="GO" id="GO:0008270">
    <property type="term" value="F:zinc ion binding"/>
    <property type="evidence" value="ECO:0007669"/>
    <property type="project" value="UniProtKB-KW"/>
</dbReference>
<name>A0A6P8EYE7_CLUHA</name>
<feature type="region of interest" description="Disordered" evidence="9">
    <location>
        <begin position="647"/>
        <end position="688"/>
    </location>
</feature>
<keyword evidence="8" id="KW-0175">Coiled coil</keyword>
<feature type="region of interest" description="Disordered" evidence="9">
    <location>
        <begin position="797"/>
        <end position="820"/>
    </location>
</feature>
<dbReference type="SMART" id="SM00233">
    <property type="entry name" value="PH"/>
    <property type="match status" value="1"/>
</dbReference>
<evidence type="ECO:0000256" key="9">
    <source>
        <dbReference type="SAM" id="MobiDB-lite"/>
    </source>
</evidence>
<dbReference type="InterPro" id="IPR051632">
    <property type="entry name" value="Rho_GEF"/>
</dbReference>
<dbReference type="OrthoDB" id="28045at2759"/>
<dbReference type="PANTHER" id="PTHR13944:SF23">
    <property type="entry name" value="RHO GUANINE NUCLEOTIDE EXCHANGE FACTOR 18"/>
    <property type="match status" value="1"/>
</dbReference>
<dbReference type="GO" id="GO:0005085">
    <property type="term" value="F:guanyl-nucleotide exchange factor activity"/>
    <property type="evidence" value="ECO:0007669"/>
    <property type="project" value="UniProtKB-KW"/>
</dbReference>
<feature type="compositionally biased region" description="Basic and acidic residues" evidence="9">
    <location>
        <begin position="806"/>
        <end position="816"/>
    </location>
</feature>
<evidence type="ECO:0000313" key="12">
    <source>
        <dbReference type="Proteomes" id="UP000515152"/>
    </source>
</evidence>
<feature type="domain" description="PH" evidence="10">
    <location>
        <begin position="306"/>
        <end position="408"/>
    </location>
</feature>
<evidence type="ECO:0000256" key="5">
    <source>
        <dbReference type="ARBA" id="ARBA00022723"/>
    </source>
</evidence>
<dbReference type="Pfam" id="PF17838">
    <property type="entry name" value="PH_16"/>
    <property type="match status" value="1"/>
</dbReference>
<dbReference type="Pfam" id="PF00621">
    <property type="entry name" value="RhoGEF"/>
    <property type="match status" value="1"/>
</dbReference>
<feature type="compositionally biased region" description="Basic and acidic residues" evidence="9">
    <location>
        <begin position="546"/>
        <end position="558"/>
    </location>
</feature>
<dbReference type="InterPro" id="IPR000219">
    <property type="entry name" value="DH_dom"/>
</dbReference>
<reference evidence="13 14" key="1">
    <citation type="submission" date="2025-04" db="UniProtKB">
        <authorList>
            <consortium name="RefSeq"/>
        </authorList>
    </citation>
    <scope>IDENTIFICATION</scope>
</reference>
<organism evidence="12 14">
    <name type="scientific">Clupea harengus</name>
    <name type="common">Atlantic herring</name>
    <dbReference type="NCBI Taxonomy" id="7950"/>
    <lineage>
        <taxon>Eukaryota</taxon>
        <taxon>Metazoa</taxon>
        <taxon>Chordata</taxon>
        <taxon>Craniata</taxon>
        <taxon>Vertebrata</taxon>
        <taxon>Euteleostomi</taxon>
        <taxon>Actinopterygii</taxon>
        <taxon>Neopterygii</taxon>
        <taxon>Teleostei</taxon>
        <taxon>Clupei</taxon>
        <taxon>Clupeiformes</taxon>
        <taxon>Clupeoidei</taxon>
        <taxon>Clupeidae</taxon>
        <taxon>Clupea</taxon>
    </lineage>
</organism>
<dbReference type="FunFam" id="1.20.900.10:FF:000004">
    <property type="entry name" value="Rho guanine nucleotide exchange factor 2"/>
    <property type="match status" value="1"/>
</dbReference>
<dbReference type="GeneID" id="105889447"/>
<dbReference type="SUPFAM" id="SSF48065">
    <property type="entry name" value="DBL homology domain (DH-domain)"/>
    <property type="match status" value="1"/>
</dbReference>
<keyword evidence="12" id="KW-1185">Reference proteome</keyword>
<evidence type="ECO:0000256" key="7">
    <source>
        <dbReference type="ARBA" id="ARBA00022833"/>
    </source>
</evidence>
<dbReference type="InterPro" id="IPR001849">
    <property type="entry name" value="PH_domain"/>
</dbReference>
<evidence type="ECO:0000313" key="13">
    <source>
        <dbReference type="RefSeq" id="XP_031415901.1"/>
    </source>
</evidence>
<dbReference type="SUPFAM" id="SSF50729">
    <property type="entry name" value="PH domain-like"/>
    <property type="match status" value="1"/>
</dbReference>
<protein>
    <submittedName>
        <fullName evidence="13 14">Rho guanine nucleotide exchange factor 18a</fullName>
    </submittedName>
</protein>
<evidence type="ECO:0000256" key="1">
    <source>
        <dbReference type="ARBA" id="ARBA00004496"/>
    </source>
</evidence>
<sequence length="956" mass="109197">MDDIDGIKLRLEEPLVSSNTESINIDDAHYAALRADLEENVKGFAVETWGLSVDQQYMKQLQKDAIKRQEVIYELMLTEINYVRTLKIMQDVFTWQLRDSLQMDDARLQRLLPPVDSLLHIHQTFLGHLKERRQQSLEPGSENNYCIQRLGDILCSQFSGEMGALMQKNYGDFCSHHNESVSYYKEQVQSNKKLQYIMRKISQLAIVRRLEVPACVLLVTQRITKYPVLVERIIKNTEAGTEEHEELVRALRLIKDTIMQVDSHVDDYEKAQRLRDISAKLEPKSLGRMKDGRVFRREDILTGGRRLLHEGTVSCRASSGRLKDILAVLLPDVLLLLQEKDQKYVFSTVDSKSSVIPLQKLIVRDVALDKKAMFLICASSDVPEMYEILTGSKDERDRWMTLIWQAIDSFPEDVGEDLGSEQEEAITAKMSDFQEHLYMKDAQIVQHLEEKFQFFATLTEKIAGVEDTMPHHRLLLRGTALDLQQGEQLLVGAIADVEALQGLLLTGEKQASSLDMETGPDLSALPRRAQTFQSYDNMSILRRNGDLRVEDRRRERNQRPSSDPLHGELSPTESMELSADEEVTTTVGHVGSALFPKAEFSEKLVALSQKLYSLQAVIIQHDTNTELQRAATGRHRGNVLLDQEKQRNLEKQREEQASFQRLQTQHRQEQDRWERERERQRLQAESAEAELMQRREECEQQEALLAGEKEELNRQREAYQQDLERLRESTRTVEKEREQLEQQRKKLEKQKKSNTISNPGHFSYEAVQSSSAIDDWGQMNSAGDDLFRKLHVRPSLSQATSSFLEKPPEVPPRRESISPSPIKTEVPLHLISTTNQAHKASAIQQKIPTKLALIKGKEKGSKGKSHQRTNSAASIEVSQVIPIRVMGKEGGSLKSKRSSSPRSLNPDTFIHPDKLSKSKPSHSASMHRKVAQSSSQDPHSHHKKGGNPPNEDIIFF</sequence>